<comment type="caution">
    <text evidence="3">The sequence shown here is derived from an EMBL/GenBank/DDBJ whole genome shotgun (WGS) entry which is preliminary data.</text>
</comment>
<keyword evidence="4" id="KW-1185">Reference proteome</keyword>
<evidence type="ECO:0000259" key="2">
    <source>
        <dbReference type="Pfam" id="PF02721"/>
    </source>
</evidence>
<gene>
    <name evidence="3" type="primary">A02g504350.1_BraROA</name>
    <name evidence="3" type="ORF">IGI04_006472</name>
</gene>
<protein>
    <recommendedName>
        <fullName evidence="2">Replication protein A 70 kDa DNA-binding subunit B/D first OB fold domain-containing protein</fullName>
    </recommendedName>
</protein>
<feature type="domain" description="Replication protein A 70 kDa DNA-binding subunit B/D first OB fold" evidence="2">
    <location>
        <begin position="7"/>
        <end position="49"/>
    </location>
</feature>
<dbReference type="InterPro" id="IPR003871">
    <property type="entry name" value="RFA1B/D_OB_1st"/>
</dbReference>
<organism evidence="3 4">
    <name type="scientific">Brassica rapa subsp. trilocularis</name>
    <dbReference type="NCBI Taxonomy" id="1813537"/>
    <lineage>
        <taxon>Eukaryota</taxon>
        <taxon>Viridiplantae</taxon>
        <taxon>Streptophyta</taxon>
        <taxon>Embryophyta</taxon>
        <taxon>Tracheophyta</taxon>
        <taxon>Spermatophyta</taxon>
        <taxon>Magnoliopsida</taxon>
        <taxon>eudicotyledons</taxon>
        <taxon>Gunneridae</taxon>
        <taxon>Pentapetalae</taxon>
        <taxon>rosids</taxon>
        <taxon>malvids</taxon>
        <taxon>Brassicales</taxon>
        <taxon>Brassicaceae</taxon>
        <taxon>Brassiceae</taxon>
        <taxon>Brassica</taxon>
    </lineage>
</organism>
<evidence type="ECO:0000313" key="4">
    <source>
        <dbReference type="Proteomes" id="UP000823674"/>
    </source>
</evidence>
<evidence type="ECO:0000313" key="3">
    <source>
        <dbReference type="EMBL" id="KAG5410153.1"/>
    </source>
</evidence>
<feature type="compositionally biased region" description="Polar residues" evidence="1">
    <location>
        <begin position="51"/>
        <end position="62"/>
    </location>
</feature>
<feature type="region of interest" description="Disordered" evidence="1">
    <location>
        <begin position="51"/>
        <end position="75"/>
    </location>
</feature>
<sequence length="75" mass="8809">MSANKRFHLISDLKPFKEVWHVQVKLIHSWIQNPHYADETLEIVLADQTKNTPARSDGSRSSYHYMESHGSFKLR</sequence>
<reference evidence="3 4" key="1">
    <citation type="submission" date="2021-03" db="EMBL/GenBank/DDBJ databases">
        <authorList>
            <person name="King G.J."/>
            <person name="Bancroft I."/>
            <person name="Baten A."/>
            <person name="Bloomfield J."/>
            <person name="Borpatragohain P."/>
            <person name="He Z."/>
            <person name="Irish N."/>
            <person name="Irwin J."/>
            <person name="Liu K."/>
            <person name="Mauleon R.P."/>
            <person name="Moore J."/>
            <person name="Morris R."/>
            <person name="Ostergaard L."/>
            <person name="Wang B."/>
            <person name="Wells R."/>
        </authorList>
    </citation>
    <scope>NUCLEOTIDE SEQUENCE [LARGE SCALE GENOMIC DNA]</scope>
    <source>
        <strain evidence="3">R-o-18</strain>
        <tissue evidence="3">Leaf</tissue>
    </source>
</reference>
<dbReference type="Proteomes" id="UP000823674">
    <property type="component" value="Chromosome A02"/>
</dbReference>
<name>A0ABQ7NH17_BRACM</name>
<proteinExistence type="predicted"/>
<evidence type="ECO:0000256" key="1">
    <source>
        <dbReference type="SAM" id="MobiDB-lite"/>
    </source>
</evidence>
<dbReference type="EMBL" id="JADBGQ010000002">
    <property type="protein sequence ID" value="KAG5410153.1"/>
    <property type="molecule type" value="Genomic_DNA"/>
</dbReference>
<dbReference type="Pfam" id="PF02721">
    <property type="entry name" value="DUF223"/>
    <property type="match status" value="1"/>
</dbReference>
<accession>A0ABQ7NH17</accession>